<dbReference type="EMBL" id="JBHILM010000015">
    <property type="protein sequence ID" value="MFB5682170.1"/>
    <property type="molecule type" value="Genomic_DNA"/>
</dbReference>
<dbReference type="InterPro" id="IPR045527">
    <property type="entry name" value="DUF6470"/>
</dbReference>
<proteinExistence type="predicted"/>
<evidence type="ECO:0000313" key="2">
    <source>
        <dbReference type="Proteomes" id="UP001580407"/>
    </source>
</evidence>
<evidence type="ECO:0000313" key="1">
    <source>
        <dbReference type="EMBL" id="MFB5682170.1"/>
    </source>
</evidence>
<sequence length="190" mass="21177">MNFPRIQIHQGYSKIGLETVKAELSIEQPRAELNMKQQLGEMEIRRTPGSLAIDQSRAWSALGLGASQEMMDRIAQSAKDSGMQAIAEIAQAGDRMMATHKGGDPFAELAYQRFMRDRPINILGEASYDNVDITYTSGTTEIDYRPRDVSFDPRYNMPVIEYTPGSVNAYIAQKNFINFTVTGSNLDTAV</sequence>
<name>A0ABV5B972_9BACL</name>
<organism evidence="1 2">
    <name type="scientific">Paenibacillus terreus</name>
    <dbReference type="NCBI Taxonomy" id="1387834"/>
    <lineage>
        <taxon>Bacteria</taxon>
        <taxon>Bacillati</taxon>
        <taxon>Bacillota</taxon>
        <taxon>Bacilli</taxon>
        <taxon>Bacillales</taxon>
        <taxon>Paenibacillaceae</taxon>
        <taxon>Paenibacillus</taxon>
    </lineage>
</organism>
<gene>
    <name evidence="1" type="ORF">ACE3NQ_14695</name>
</gene>
<accession>A0ABV5B972</accession>
<comment type="caution">
    <text evidence="1">The sequence shown here is derived from an EMBL/GenBank/DDBJ whole genome shotgun (WGS) entry which is preliminary data.</text>
</comment>
<dbReference type="Pfam" id="PF20074">
    <property type="entry name" value="DUF6470"/>
    <property type="match status" value="1"/>
</dbReference>
<dbReference type="Proteomes" id="UP001580407">
    <property type="component" value="Unassembled WGS sequence"/>
</dbReference>
<dbReference type="RefSeq" id="WP_375525927.1">
    <property type="nucleotide sequence ID" value="NZ_JBHILM010000015.1"/>
</dbReference>
<protein>
    <submittedName>
        <fullName evidence="1">DUF6470 family protein</fullName>
    </submittedName>
</protein>
<keyword evidence="2" id="KW-1185">Reference proteome</keyword>
<reference evidence="1 2" key="1">
    <citation type="submission" date="2024-09" db="EMBL/GenBank/DDBJ databases">
        <authorList>
            <person name="Ruan L."/>
        </authorList>
    </citation>
    <scope>NUCLEOTIDE SEQUENCE [LARGE SCALE GENOMIC DNA]</scope>
    <source>
        <strain evidence="1 2">D33</strain>
    </source>
</reference>